<evidence type="ECO:0000256" key="6">
    <source>
        <dbReference type="SAM" id="Phobius"/>
    </source>
</evidence>
<feature type="transmembrane region" description="Helical" evidence="6">
    <location>
        <begin position="181"/>
        <end position="208"/>
    </location>
</feature>
<dbReference type="PROSITE" id="PS50850">
    <property type="entry name" value="MFS"/>
    <property type="match status" value="1"/>
</dbReference>
<evidence type="ECO:0000256" key="2">
    <source>
        <dbReference type="ARBA" id="ARBA00022448"/>
    </source>
</evidence>
<evidence type="ECO:0000313" key="9">
    <source>
        <dbReference type="Proteomes" id="UP000053259"/>
    </source>
</evidence>
<keyword evidence="3 6" id="KW-0812">Transmembrane</keyword>
<dbReference type="InParanoid" id="A0A0D1ZXQ5"/>
<feature type="transmembrane region" description="Helical" evidence="6">
    <location>
        <begin position="37"/>
        <end position="60"/>
    </location>
</feature>
<keyword evidence="4 6" id="KW-1133">Transmembrane helix</keyword>
<dbReference type="VEuPathDB" id="FungiDB:PV09_09385"/>
<dbReference type="Gene3D" id="1.20.1250.20">
    <property type="entry name" value="MFS general substrate transporter like domains"/>
    <property type="match status" value="1"/>
</dbReference>
<dbReference type="GeneID" id="27317358"/>
<dbReference type="SUPFAM" id="SSF103473">
    <property type="entry name" value="MFS general substrate transporter"/>
    <property type="match status" value="1"/>
</dbReference>
<reference evidence="8 9" key="1">
    <citation type="submission" date="2015-01" db="EMBL/GenBank/DDBJ databases">
        <title>The Genome Sequence of Ochroconis gallopava CBS43764.</title>
        <authorList>
            <consortium name="The Broad Institute Genomics Platform"/>
            <person name="Cuomo C."/>
            <person name="de Hoog S."/>
            <person name="Gorbushina A."/>
            <person name="Stielow B."/>
            <person name="Teixiera M."/>
            <person name="Abouelleil A."/>
            <person name="Chapman S.B."/>
            <person name="Priest M."/>
            <person name="Young S.K."/>
            <person name="Wortman J."/>
            <person name="Nusbaum C."/>
            <person name="Birren B."/>
        </authorList>
    </citation>
    <scope>NUCLEOTIDE SEQUENCE [LARGE SCALE GENOMIC DNA]</scope>
    <source>
        <strain evidence="8 9">CBS 43764</strain>
    </source>
</reference>
<feature type="transmembrane region" description="Helical" evidence="6">
    <location>
        <begin position="92"/>
        <end position="114"/>
    </location>
</feature>
<dbReference type="HOGENOM" id="CLU_1267772_0_0_1"/>
<feature type="domain" description="Major facilitator superfamily (MFS) profile" evidence="7">
    <location>
        <begin position="1"/>
        <end position="218"/>
    </location>
</feature>
<evidence type="ECO:0000256" key="5">
    <source>
        <dbReference type="ARBA" id="ARBA00023136"/>
    </source>
</evidence>
<dbReference type="Pfam" id="PF07690">
    <property type="entry name" value="MFS_1"/>
    <property type="match status" value="1"/>
</dbReference>
<feature type="transmembrane region" description="Helical" evidence="6">
    <location>
        <begin position="6"/>
        <end position="25"/>
    </location>
</feature>
<evidence type="ECO:0000256" key="4">
    <source>
        <dbReference type="ARBA" id="ARBA00022989"/>
    </source>
</evidence>
<dbReference type="InterPro" id="IPR036259">
    <property type="entry name" value="MFS_trans_sf"/>
</dbReference>
<protein>
    <recommendedName>
        <fullName evidence="7">Major facilitator superfamily (MFS) profile domain-containing protein</fullName>
    </recommendedName>
</protein>
<dbReference type="GO" id="GO:0016020">
    <property type="term" value="C:membrane"/>
    <property type="evidence" value="ECO:0007669"/>
    <property type="project" value="UniProtKB-SubCell"/>
</dbReference>
<evidence type="ECO:0000313" key="8">
    <source>
        <dbReference type="EMBL" id="KIV98859.1"/>
    </source>
</evidence>
<keyword evidence="5 6" id="KW-0472">Membrane</keyword>
<evidence type="ECO:0000256" key="3">
    <source>
        <dbReference type="ARBA" id="ARBA00022692"/>
    </source>
</evidence>
<dbReference type="PANTHER" id="PTHR23506">
    <property type="entry name" value="GH10249P"/>
    <property type="match status" value="1"/>
</dbReference>
<dbReference type="STRING" id="253628.A0A0D1ZXQ5"/>
<dbReference type="InterPro" id="IPR050930">
    <property type="entry name" value="MFS_Vesicular_Transporter"/>
</dbReference>
<dbReference type="OrthoDB" id="5086884at2759"/>
<dbReference type="InterPro" id="IPR011701">
    <property type="entry name" value="MFS"/>
</dbReference>
<comment type="subcellular location">
    <subcellularLocation>
        <location evidence="1">Membrane</location>
        <topology evidence="1">Multi-pass membrane protein</topology>
    </subcellularLocation>
</comment>
<feature type="transmembrane region" description="Helical" evidence="6">
    <location>
        <begin position="120"/>
        <end position="140"/>
    </location>
</feature>
<dbReference type="GO" id="GO:0022857">
    <property type="term" value="F:transmembrane transporter activity"/>
    <property type="evidence" value="ECO:0007669"/>
    <property type="project" value="InterPro"/>
</dbReference>
<organism evidence="8 9">
    <name type="scientific">Verruconis gallopava</name>
    <dbReference type="NCBI Taxonomy" id="253628"/>
    <lineage>
        <taxon>Eukaryota</taxon>
        <taxon>Fungi</taxon>
        <taxon>Dikarya</taxon>
        <taxon>Ascomycota</taxon>
        <taxon>Pezizomycotina</taxon>
        <taxon>Dothideomycetes</taxon>
        <taxon>Pleosporomycetidae</taxon>
        <taxon>Venturiales</taxon>
        <taxon>Sympoventuriaceae</taxon>
        <taxon>Verruconis</taxon>
    </lineage>
</organism>
<dbReference type="PANTHER" id="PTHR23506:SF37">
    <property type="entry name" value="MAJOR FACILITATOR SUPERFAMILY (MFS) PROFILE DOMAIN-CONTAINING PROTEIN"/>
    <property type="match status" value="1"/>
</dbReference>
<dbReference type="InterPro" id="IPR020846">
    <property type="entry name" value="MFS_dom"/>
</dbReference>
<accession>A0A0D1ZXQ5</accession>
<dbReference type="Proteomes" id="UP000053259">
    <property type="component" value="Unassembled WGS sequence"/>
</dbReference>
<dbReference type="EMBL" id="KN847593">
    <property type="protein sequence ID" value="KIV98859.1"/>
    <property type="molecule type" value="Genomic_DNA"/>
</dbReference>
<evidence type="ECO:0000259" key="7">
    <source>
        <dbReference type="PROSITE" id="PS50850"/>
    </source>
</evidence>
<keyword evidence="9" id="KW-1185">Reference proteome</keyword>
<proteinExistence type="predicted"/>
<sequence>MDVSVLLGNIAVSSFLLSAIAGVIADRIGSRQQPYLAGIFSLLPSIILLAFGQSIAMIAFSRILQGMSIDVVWVFGLTISPEIVAADKLGTVLGTIFSFALLGAQGAPMLGGILYAKTGYATVFAVCRTLIASDIILRFLMIEKRELASLEKELPSPSAEANSAIYELSRLSHWLTCQMPIIYTFYSLPVLLTAFYIGFAQAFLLGYFDTTIPLLALE</sequence>
<gene>
    <name evidence="8" type="ORF">PV09_09385</name>
</gene>
<evidence type="ECO:0000256" key="1">
    <source>
        <dbReference type="ARBA" id="ARBA00004141"/>
    </source>
</evidence>
<feature type="transmembrane region" description="Helical" evidence="6">
    <location>
        <begin position="66"/>
        <end position="85"/>
    </location>
</feature>
<dbReference type="AlphaFoldDB" id="A0A0D1ZXQ5"/>
<name>A0A0D1ZXQ5_9PEZI</name>
<dbReference type="RefSeq" id="XP_016208729.1">
    <property type="nucleotide sequence ID" value="XM_016363441.1"/>
</dbReference>
<keyword evidence="2" id="KW-0813">Transport</keyword>